<gene>
    <name evidence="2" type="ORF">SAMN05421828_1454</name>
</gene>
<organism evidence="2 3">
    <name type="scientific">Acidiphilium rubrum</name>
    <dbReference type="NCBI Taxonomy" id="526"/>
    <lineage>
        <taxon>Bacteria</taxon>
        <taxon>Pseudomonadati</taxon>
        <taxon>Pseudomonadota</taxon>
        <taxon>Alphaproteobacteria</taxon>
        <taxon>Acetobacterales</taxon>
        <taxon>Acidocellaceae</taxon>
        <taxon>Acidiphilium</taxon>
    </lineage>
</organism>
<evidence type="ECO:0000313" key="3">
    <source>
        <dbReference type="Proteomes" id="UP000186308"/>
    </source>
</evidence>
<dbReference type="Gene3D" id="1.20.1260.10">
    <property type="match status" value="1"/>
</dbReference>
<comment type="caution">
    <text evidence="2">The sequence shown here is derived from an EMBL/GenBank/DDBJ whole genome shotgun (WGS) entry which is preliminary data.</text>
</comment>
<evidence type="ECO:0000259" key="1">
    <source>
        <dbReference type="Pfam" id="PF03713"/>
    </source>
</evidence>
<proteinExistence type="predicted"/>
<accession>A0A8G2FFQ0</accession>
<dbReference type="PANTHER" id="PTHR36933">
    <property type="entry name" value="SLL0788 PROTEIN"/>
    <property type="match status" value="1"/>
</dbReference>
<feature type="domain" description="DUF305" evidence="1">
    <location>
        <begin position="2"/>
        <end position="74"/>
    </location>
</feature>
<dbReference type="InterPro" id="IPR012347">
    <property type="entry name" value="Ferritin-like"/>
</dbReference>
<dbReference type="Proteomes" id="UP000186308">
    <property type="component" value="Unassembled WGS sequence"/>
</dbReference>
<evidence type="ECO:0000313" key="2">
    <source>
        <dbReference type="EMBL" id="SIR52066.1"/>
    </source>
</evidence>
<sequence>MMQAMDHMDHAMAAAPMNGDPDHDFLSMMIPHHQGAIEMAKLILLYGKNVHIRNLAEGIIAEQENEIQIMRHWLAMMPPVTHP</sequence>
<dbReference type="InterPro" id="IPR005183">
    <property type="entry name" value="DUF305_CopM-like"/>
</dbReference>
<dbReference type="EMBL" id="FTNE01000045">
    <property type="protein sequence ID" value="SIR52066.1"/>
    <property type="molecule type" value="Genomic_DNA"/>
</dbReference>
<dbReference type="AlphaFoldDB" id="A0A8G2FFQ0"/>
<name>A0A8G2FFQ0_ACIRU</name>
<protein>
    <recommendedName>
        <fullName evidence="1">DUF305 domain-containing protein</fullName>
    </recommendedName>
</protein>
<keyword evidence="3" id="KW-1185">Reference proteome</keyword>
<dbReference type="Pfam" id="PF03713">
    <property type="entry name" value="DUF305"/>
    <property type="match status" value="1"/>
</dbReference>
<dbReference type="PANTHER" id="PTHR36933:SF1">
    <property type="entry name" value="SLL0788 PROTEIN"/>
    <property type="match status" value="1"/>
</dbReference>
<reference evidence="2 3" key="1">
    <citation type="submission" date="2017-01" db="EMBL/GenBank/DDBJ databases">
        <authorList>
            <person name="Varghese N."/>
            <person name="Submissions S."/>
        </authorList>
    </citation>
    <scope>NUCLEOTIDE SEQUENCE [LARGE SCALE GENOMIC DNA]</scope>
    <source>
        <strain evidence="2 3">ATCC 35905</strain>
    </source>
</reference>